<sequence>MTTTLDISSLPAPQVVRTIDPEAEVAAFVAALKEALPQWRGVFEGDSFQKICQVWALRLIMKEQEHNEDARSILLAYAKGPALDHILTTYHRTPRLPGELDEDYRARGQLAPEAMADLGITHGGYIFRVRSAFKDAIKDVRPIRRDGGRIELRLLGRNETGAVSDAVLAAIIRAFQPEGATQSTDILTVLPAEIDERHVTVRLAIPRGPDPTPVRLAARTKLEAYAASVHRINAGLYVDALYAAAHVPPVITVSMTGLTENILRRPEVAIRLVIDDVIVEVMP</sequence>
<evidence type="ECO:0000313" key="1">
    <source>
        <dbReference type="EMBL" id="MCQ4630939.1"/>
    </source>
</evidence>
<name>A0ABT1R6X2_9HYPH</name>
<gene>
    <name evidence="1" type="ORF">GB927_012875</name>
</gene>
<organism evidence="1 2">
    <name type="scientific">Shinella lacus</name>
    <dbReference type="NCBI Taxonomy" id="2654216"/>
    <lineage>
        <taxon>Bacteria</taxon>
        <taxon>Pseudomonadati</taxon>
        <taxon>Pseudomonadota</taxon>
        <taxon>Alphaproteobacteria</taxon>
        <taxon>Hyphomicrobiales</taxon>
        <taxon>Rhizobiaceae</taxon>
        <taxon>Shinella</taxon>
    </lineage>
</organism>
<dbReference type="EMBL" id="WHSB02000004">
    <property type="protein sequence ID" value="MCQ4630939.1"/>
    <property type="molecule type" value="Genomic_DNA"/>
</dbReference>
<proteinExistence type="predicted"/>
<reference evidence="1" key="1">
    <citation type="submission" date="2021-07" db="EMBL/GenBank/DDBJ databases">
        <title>Shinella sp. nov., a novel member of the genus Shinella from water.</title>
        <authorList>
            <person name="Deng Y."/>
        </authorList>
    </citation>
    <scope>NUCLEOTIDE SEQUENCE</scope>
    <source>
        <strain evidence="1">CPCC 100929</strain>
    </source>
</reference>
<accession>A0ABT1R6X2</accession>
<keyword evidence="2" id="KW-1185">Reference proteome</keyword>
<dbReference type="RefSeq" id="WP_256117377.1">
    <property type="nucleotide sequence ID" value="NZ_WHSB02000004.1"/>
</dbReference>
<evidence type="ECO:0000313" key="2">
    <source>
        <dbReference type="Proteomes" id="UP000996601"/>
    </source>
</evidence>
<protein>
    <submittedName>
        <fullName evidence="1">Baseplate J/gp47 family protein</fullName>
    </submittedName>
</protein>
<comment type="caution">
    <text evidence="1">The sequence shown here is derived from an EMBL/GenBank/DDBJ whole genome shotgun (WGS) entry which is preliminary data.</text>
</comment>
<dbReference type="Proteomes" id="UP000996601">
    <property type="component" value="Unassembled WGS sequence"/>
</dbReference>